<dbReference type="PANTHER" id="PTHR33939">
    <property type="entry name" value="PROTEIN CBG22215"/>
    <property type="match status" value="1"/>
</dbReference>
<dbReference type="GO" id="GO:0003676">
    <property type="term" value="F:nucleic acid binding"/>
    <property type="evidence" value="ECO:0007669"/>
    <property type="project" value="InterPro"/>
</dbReference>
<dbReference type="EMBL" id="CAVLGL010000046">
    <property type="protein sequence ID" value="CAK1582837.1"/>
    <property type="molecule type" value="Genomic_DNA"/>
</dbReference>
<sequence>MNAVNFNKWLREKLIPNLNEPSVLVIDNASYHSIIVNKAPTSQSRKNYIREWLTFNDIPFEQYQTKAKLLCIVKRNTPESVYGADELLKRNGHELL</sequence>
<proteinExistence type="predicted"/>
<evidence type="ECO:0008006" key="3">
    <source>
        <dbReference type="Google" id="ProtNLM"/>
    </source>
</evidence>
<dbReference type="Proteomes" id="UP001314205">
    <property type="component" value="Unassembled WGS sequence"/>
</dbReference>
<evidence type="ECO:0000313" key="1">
    <source>
        <dbReference type="EMBL" id="CAK1582837.1"/>
    </source>
</evidence>
<name>A0AAV1KL27_9NEOP</name>
<comment type="caution">
    <text evidence="1">The sequence shown here is derived from an EMBL/GenBank/DDBJ whole genome shotgun (WGS) entry which is preliminary data.</text>
</comment>
<protein>
    <recommendedName>
        <fullName evidence="3">Tc1-like transposase DDE domain-containing protein</fullName>
    </recommendedName>
</protein>
<dbReference type="Gene3D" id="3.30.420.10">
    <property type="entry name" value="Ribonuclease H-like superfamily/Ribonuclease H"/>
    <property type="match status" value="1"/>
</dbReference>
<dbReference type="InterPro" id="IPR036397">
    <property type="entry name" value="RNaseH_sf"/>
</dbReference>
<organism evidence="1 2">
    <name type="scientific">Parnassius mnemosyne</name>
    <name type="common">clouded apollo</name>
    <dbReference type="NCBI Taxonomy" id="213953"/>
    <lineage>
        <taxon>Eukaryota</taxon>
        <taxon>Metazoa</taxon>
        <taxon>Ecdysozoa</taxon>
        <taxon>Arthropoda</taxon>
        <taxon>Hexapoda</taxon>
        <taxon>Insecta</taxon>
        <taxon>Pterygota</taxon>
        <taxon>Neoptera</taxon>
        <taxon>Endopterygota</taxon>
        <taxon>Lepidoptera</taxon>
        <taxon>Glossata</taxon>
        <taxon>Ditrysia</taxon>
        <taxon>Papilionoidea</taxon>
        <taxon>Papilionidae</taxon>
        <taxon>Parnassiinae</taxon>
        <taxon>Parnassini</taxon>
        <taxon>Parnassius</taxon>
        <taxon>Driopa</taxon>
    </lineage>
</organism>
<dbReference type="AlphaFoldDB" id="A0AAV1KL27"/>
<gene>
    <name evidence="1" type="ORF">PARMNEM_LOCUS4321</name>
</gene>
<dbReference type="PANTHER" id="PTHR33939:SF1">
    <property type="entry name" value="DUF4371 DOMAIN-CONTAINING PROTEIN"/>
    <property type="match status" value="1"/>
</dbReference>
<accession>A0AAV1KL27</accession>
<evidence type="ECO:0000313" key="2">
    <source>
        <dbReference type="Proteomes" id="UP001314205"/>
    </source>
</evidence>
<reference evidence="1 2" key="1">
    <citation type="submission" date="2023-11" db="EMBL/GenBank/DDBJ databases">
        <authorList>
            <person name="Hedman E."/>
            <person name="Englund M."/>
            <person name="Stromberg M."/>
            <person name="Nyberg Akerstrom W."/>
            <person name="Nylinder S."/>
            <person name="Jareborg N."/>
            <person name="Kallberg Y."/>
            <person name="Kronander E."/>
        </authorList>
    </citation>
    <scope>NUCLEOTIDE SEQUENCE [LARGE SCALE GENOMIC DNA]</scope>
</reference>
<keyword evidence="2" id="KW-1185">Reference proteome</keyword>